<evidence type="ECO:0000313" key="16">
    <source>
        <dbReference type="EMBL" id="NNM72101.1"/>
    </source>
</evidence>
<evidence type="ECO:0000256" key="2">
    <source>
        <dbReference type="ARBA" id="ARBA00002790"/>
    </source>
</evidence>
<keyword evidence="4 12" id="KW-0285">Flavoprotein</keyword>
<dbReference type="NCBIfam" id="TIGR00737">
    <property type="entry name" value="nifR3_yhdG"/>
    <property type="match status" value="1"/>
</dbReference>
<feature type="binding site" evidence="14">
    <location>
        <position position="79"/>
    </location>
    <ligand>
        <name>FMN</name>
        <dbReference type="ChEBI" id="CHEBI:58210"/>
    </ligand>
</feature>
<feature type="binding site" evidence="14">
    <location>
        <position position="178"/>
    </location>
    <ligand>
        <name>FMN</name>
        <dbReference type="ChEBI" id="CHEBI:58210"/>
    </ligand>
</feature>
<dbReference type="GO" id="GO:0017150">
    <property type="term" value="F:tRNA dihydrouridine synthase activity"/>
    <property type="evidence" value="ECO:0007669"/>
    <property type="project" value="InterPro"/>
</dbReference>
<dbReference type="PIRSF" id="PIRSF006621">
    <property type="entry name" value="Dus"/>
    <property type="match status" value="1"/>
</dbReference>
<gene>
    <name evidence="16" type="primary">dusB</name>
    <name evidence="16" type="ORF">HJG44_06795</name>
</gene>
<dbReference type="RefSeq" id="WP_171217602.1">
    <property type="nucleotide sequence ID" value="NZ_JABEPP010000002.1"/>
</dbReference>
<dbReference type="GO" id="GO:0050660">
    <property type="term" value="F:flavin adenine dinucleotide binding"/>
    <property type="evidence" value="ECO:0007669"/>
    <property type="project" value="InterPro"/>
</dbReference>
<comment type="function">
    <text evidence="2 12">Catalyzes the synthesis of 5,6-dihydrouridine (D), a modified base found in the D-loop of most tRNAs, via the reduction of the C5-C6 double bond in target uridines.</text>
</comment>
<dbReference type="EC" id="1.3.1.-" evidence="12"/>
<dbReference type="Pfam" id="PF01207">
    <property type="entry name" value="Dus"/>
    <property type="match status" value="1"/>
</dbReference>
<protein>
    <recommendedName>
        <fullName evidence="12">tRNA-dihydrouridine synthase</fullName>
        <ecNumber evidence="12">1.3.1.-</ecNumber>
    </recommendedName>
</protein>
<name>A0A849I439_9HYPH</name>
<feature type="domain" description="DUS-like FMN-binding" evidence="15">
    <location>
        <begin position="24"/>
        <end position="298"/>
    </location>
</feature>
<dbReference type="Gene3D" id="3.20.20.70">
    <property type="entry name" value="Aldolase class I"/>
    <property type="match status" value="1"/>
</dbReference>
<sequence>MASEQFLGSELRIGPVPMRGRAVLAPMSGISDVAFRRIAARFGAGLVVTEMVAAAAYVARADEARLRSEGQGIQPHVVQLVGRNPRAMGAAARLAEASGAEIIDINFGCPAKKVTGGLCGSALMREPDLALAIVETVVAAVSVPVTVKMRLGWDDASRNAVVLASAAAAAGAQAVTVHGRTRQQFYSGRADWDAIGEVAAALALPVIANGDVVCAETARACLARSGAAAVMIGRAAVGQPWIVGEVAAALAGRPFAPPSWAERAGVALEHYEAMLTLYGTEMGVRHARKHLAAYADRATEAGFGLAETDRRTLLTTTEPGLVACLLRRLYAEPARLAA</sequence>
<keyword evidence="17" id="KW-1185">Reference proteome</keyword>
<keyword evidence="3" id="KW-0820">tRNA-binding</keyword>
<evidence type="ECO:0000256" key="8">
    <source>
        <dbReference type="ARBA" id="ARBA00022884"/>
    </source>
</evidence>
<feature type="binding site" evidence="14">
    <location>
        <begin position="233"/>
        <end position="234"/>
    </location>
    <ligand>
        <name>FMN</name>
        <dbReference type="ChEBI" id="CHEBI:58210"/>
    </ligand>
</feature>
<keyword evidence="6 12" id="KW-0819">tRNA processing</keyword>
<dbReference type="PANTHER" id="PTHR45846">
    <property type="entry name" value="TRNA-DIHYDROURIDINE(47) SYNTHASE [NAD(P)(+)]-LIKE"/>
    <property type="match status" value="1"/>
</dbReference>
<dbReference type="InterPro" id="IPR004652">
    <property type="entry name" value="DusB-like"/>
</dbReference>
<dbReference type="AlphaFoldDB" id="A0A849I439"/>
<dbReference type="InterPro" id="IPR013785">
    <property type="entry name" value="Aldolase_TIM"/>
</dbReference>
<evidence type="ECO:0000256" key="7">
    <source>
        <dbReference type="ARBA" id="ARBA00022857"/>
    </source>
</evidence>
<dbReference type="InterPro" id="IPR035587">
    <property type="entry name" value="DUS-like_FMN-bd"/>
</dbReference>
<dbReference type="Proteomes" id="UP000564885">
    <property type="component" value="Unassembled WGS sequence"/>
</dbReference>
<comment type="cofactor">
    <cofactor evidence="1 12 14">
        <name>FMN</name>
        <dbReference type="ChEBI" id="CHEBI:58210"/>
    </cofactor>
</comment>
<dbReference type="PANTHER" id="PTHR45846:SF1">
    <property type="entry name" value="TRNA-DIHYDROURIDINE(47) SYNTHASE [NAD(P)(+)]-LIKE"/>
    <property type="match status" value="1"/>
</dbReference>
<comment type="caution">
    <text evidence="16">The sequence shown here is derived from an EMBL/GenBank/DDBJ whole genome shotgun (WGS) entry which is preliminary data.</text>
</comment>
<feature type="binding site" evidence="14">
    <location>
        <position position="148"/>
    </location>
    <ligand>
        <name>FMN</name>
        <dbReference type="ChEBI" id="CHEBI:58210"/>
    </ligand>
</feature>
<comment type="catalytic activity">
    <reaction evidence="11">
        <text>a 5,6-dihydrouridine in tRNA + NAD(+) = a uridine in tRNA + NADH + H(+)</text>
        <dbReference type="Rhea" id="RHEA:54452"/>
        <dbReference type="Rhea" id="RHEA-COMP:13339"/>
        <dbReference type="Rhea" id="RHEA-COMP:13887"/>
        <dbReference type="ChEBI" id="CHEBI:15378"/>
        <dbReference type="ChEBI" id="CHEBI:57540"/>
        <dbReference type="ChEBI" id="CHEBI:57945"/>
        <dbReference type="ChEBI" id="CHEBI:65315"/>
        <dbReference type="ChEBI" id="CHEBI:74443"/>
    </reaction>
</comment>
<comment type="similarity">
    <text evidence="12">Belongs to the dus family.</text>
</comment>
<dbReference type="Gene3D" id="1.10.1200.80">
    <property type="entry name" value="Putative flavin oxidoreducatase, domain 2"/>
    <property type="match status" value="1"/>
</dbReference>
<evidence type="ECO:0000256" key="5">
    <source>
        <dbReference type="ARBA" id="ARBA00022643"/>
    </source>
</evidence>
<keyword evidence="7" id="KW-0521">NADP</keyword>
<dbReference type="InterPro" id="IPR001269">
    <property type="entry name" value="DUS_fam"/>
</dbReference>
<comment type="catalytic activity">
    <reaction evidence="10">
        <text>a 5,6-dihydrouridine in tRNA + NADP(+) = a uridine in tRNA + NADPH + H(+)</text>
        <dbReference type="Rhea" id="RHEA:23624"/>
        <dbReference type="Rhea" id="RHEA-COMP:13339"/>
        <dbReference type="Rhea" id="RHEA-COMP:13887"/>
        <dbReference type="ChEBI" id="CHEBI:15378"/>
        <dbReference type="ChEBI" id="CHEBI:57783"/>
        <dbReference type="ChEBI" id="CHEBI:58349"/>
        <dbReference type="ChEBI" id="CHEBI:65315"/>
        <dbReference type="ChEBI" id="CHEBI:74443"/>
    </reaction>
</comment>
<keyword evidence="14" id="KW-0547">Nucleotide-binding</keyword>
<accession>A0A849I439</accession>
<evidence type="ECO:0000256" key="3">
    <source>
        <dbReference type="ARBA" id="ARBA00022555"/>
    </source>
</evidence>
<dbReference type="EMBL" id="JABEPP010000002">
    <property type="protein sequence ID" value="NNM72101.1"/>
    <property type="molecule type" value="Genomic_DNA"/>
</dbReference>
<evidence type="ECO:0000313" key="17">
    <source>
        <dbReference type="Proteomes" id="UP000564885"/>
    </source>
</evidence>
<evidence type="ECO:0000256" key="10">
    <source>
        <dbReference type="ARBA" id="ARBA00048205"/>
    </source>
</evidence>
<keyword evidence="8" id="KW-0694">RNA-binding</keyword>
<dbReference type="InterPro" id="IPR018517">
    <property type="entry name" value="tRNA_hU_synthase_CS"/>
</dbReference>
<evidence type="ECO:0000256" key="14">
    <source>
        <dbReference type="PIRSR" id="PIRSR006621-2"/>
    </source>
</evidence>
<dbReference type="InterPro" id="IPR024036">
    <property type="entry name" value="tRNA-dHydroUridine_Synthase_C"/>
</dbReference>
<evidence type="ECO:0000256" key="9">
    <source>
        <dbReference type="ARBA" id="ARBA00023002"/>
    </source>
</evidence>
<evidence type="ECO:0000259" key="15">
    <source>
        <dbReference type="Pfam" id="PF01207"/>
    </source>
</evidence>
<evidence type="ECO:0000256" key="11">
    <source>
        <dbReference type="ARBA" id="ARBA00048802"/>
    </source>
</evidence>
<evidence type="ECO:0000256" key="6">
    <source>
        <dbReference type="ARBA" id="ARBA00022694"/>
    </source>
</evidence>
<evidence type="ECO:0000256" key="12">
    <source>
        <dbReference type="PIRNR" id="PIRNR006621"/>
    </source>
</evidence>
<dbReference type="GO" id="GO:0000049">
    <property type="term" value="F:tRNA binding"/>
    <property type="evidence" value="ECO:0007669"/>
    <property type="project" value="UniProtKB-KW"/>
</dbReference>
<proteinExistence type="inferred from homology"/>
<evidence type="ECO:0000256" key="4">
    <source>
        <dbReference type="ARBA" id="ARBA00022630"/>
    </source>
</evidence>
<organism evidence="16 17">
    <name type="scientific">Enterovirga aerilata</name>
    <dbReference type="NCBI Taxonomy" id="2730920"/>
    <lineage>
        <taxon>Bacteria</taxon>
        <taxon>Pseudomonadati</taxon>
        <taxon>Pseudomonadota</taxon>
        <taxon>Alphaproteobacteria</taxon>
        <taxon>Hyphomicrobiales</taxon>
        <taxon>Methylobacteriaceae</taxon>
        <taxon>Enterovirga</taxon>
    </lineage>
</organism>
<evidence type="ECO:0000256" key="13">
    <source>
        <dbReference type="PIRSR" id="PIRSR006621-1"/>
    </source>
</evidence>
<feature type="active site" description="Proton donor" evidence="13">
    <location>
        <position position="109"/>
    </location>
</feature>
<keyword evidence="5 12" id="KW-0288">FMN</keyword>
<keyword evidence="9 12" id="KW-0560">Oxidoreductase</keyword>
<reference evidence="16 17" key="1">
    <citation type="submission" date="2020-04" db="EMBL/GenBank/DDBJ databases">
        <title>Enterovirga sp. isolate from soil.</title>
        <authorList>
            <person name="Chea S."/>
            <person name="Kim D.-U."/>
        </authorList>
    </citation>
    <scope>NUCLEOTIDE SEQUENCE [LARGE SCALE GENOMIC DNA]</scope>
    <source>
        <strain evidence="16 17">DB1703</strain>
    </source>
</reference>
<evidence type="ECO:0000256" key="1">
    <source>
        <dbReference type="ARBA" id="ARBA00001917"/>
    </source>
</evidence>
<dbReference type="PROSITE" id="PS01136">
    <property type="entry name" value="UPF0034"/>
    <property type="match status" value="1"/>
</dbReference>
<dbReference type="CDD" id="cd02801">
    <property type="entry name" value="DUS_like_FMN"/>
    <property type="match status" value="1"/>
</dbReference>
<dbReference type="SUPFAM" id="SSF51395">
    <property type="entry name" value="FMN-linked oxidoreductases"/>
    <property type="match status" value="1"/>
</dbReference>